<dbReference type="AlphaFoldDB" id="B0Y2I4"/>
<name>B0Y2I4_ASPFC</name>
<accession>B0Y2I4</accession>
<gene>
    <name evidence="1" type="ORF">AFUB_061930</name>
</gene>
<protein>
    <submittedName>
        <fullName evidence="1">Uncharacterized protein</fullName>
    </submittedName>
</protein>
<proteinExistence type="predicted"/>
<keyword evidence="2" id="KW-1185">Reference proteome</keyword>
<sequence length="142" mass="15916">MIPTEGGVWWSDGGWTICSRHVLYEIIRIPLSRKQHKHYTHRLPDTDSPALRERWTGHRTPFPSMSAASPPRLCLPYAKASGLNRLVWTLDSRRAVTETNQTRLEAAGGRACQGARYGNDIKLQLPSHHCFSCSCNQSTCAG</sequence>
<reference evidence="1 2" key="1">
    <citation type="journal article" date="2008" name="PLoS Genet.">
        <title>Genomic islands in the pathogenic filamentous fungus Aspergillus fumigatus.</title>
        <authorList>
            <person name="Fedorova N.D."/>
            <person name="Khaldi N."/>
            <person name="Joardar V.S."/>
            <person name="Maiti R."/>
            <person name="Amedeo P."/>
            <person name="Anderson M.J."/>
            <person name="Crabtree J."/>
            <person name="Silva J.C."/>
            <person name="Badger J.H."/>
            <person name="Albarraq A."/>
            <person name="Angiuoli S."/>
            <person name="Bussey H."/>
            <person name="Bowyer P."/>
            <person name="Cotty P.J."/>
            <person name="Dyer P.S."/>
            <person name="Egan A."/>
            <person name="Galens K."/>
            <person name="Fraser-Liggett C.M."/>
            <person name="Haas B.J."/>
            <person name="Inman J.M."/>
            <person name="Kent R."/>
            <person name="Lemieux S."/>
            <person name="Malavazi I."/>
            <person name="Orvis J."/>
            <person name="Roemer T."/>
            <person name="Ronning C.M."/>
            <person name="Sundaram J.P."/>
            <person name="Sutton G."/>
            <person name="Turner G."/>
            <person name="Venter J.C."/>
            <person name="White O.R."/>
            <person name="Whitty B.R."/>
            <person name="Youngman P."/>
            <person name="Wolfe K.H."/>
            <person name="Goldman G.H."/>
            <person name="Wortman J.R."/>
            <person name="Jiang B."/>
            <person name="Denning D.W."/>
            <person name="Nierman W.C."/>
        </authorList>
    </citation>
    <scope>NUCLEOTIDE SEQUENCE [LARGE SCALE GENOMIC DNA]</scope>
    <source>
        <strain evidence="2">CBS 144.89 / FGSC A1163 / CEA10</strain>
    </source>
</reference>
<dbReference type="EMBL" id="DS499597">
    <property type="protein sequence ID" value="EDP52155.1"/>
    <property type="molecule type" value="Genomic_DNA"/>
</dbReference>
<evidence type="ECO:0000313" key="1">
    <source>
        <dbReference type="EMBL" id="EDP52155.1"/>
    </source>
</evidence>
<organism evidence="1 2">
    <name type="scientific">Aspergillus fumigatus (strain CBS 144.89 / FGSC A1163 / CEA10)</name>
    <name type="common">Neosartorya fumigata</name>
    <dbReference type="NCBI Taxonomy" id="451804"/>
    <lineage>
        <taxon>Eukaryota</taxon>
        <taxon>Fungi</taxon>
        <taxon>Dikarya</taxon>
        <taxon>Ascomycota</taxon>
        <taxon>Pezizomycotina</taxon>
        <taxon>Eurotiomycetes</taxon>
        <taxon>Eurotiomycetidae</taxon>
        <taxon>Eurotiales</taxon>
        <taxon>Aspergillaceae</taxon>
        <taxon>Aspergillus</taxon>
        <taxon>Aspergillus subgen. Fumigati</taxon>
    </lineage>
</organism>
<evidence type="ECO:0000313" key="2">
    <source>
        <dbReference type="Proteomes" id="UP000001699"/>
    </source>
</evidence>
<dbReference type="Proteomes" id="UP000001699">
    <property type="component" value="Unassembled WGS sequence"/>
</dbReference>
<dbReference type="VEuPathDB" id="FungiDB:AFUB_061930"/>
<dbReference type="HOGENOM" id="CLU_1815360_0_0_1"/>